<keyword evidence="3" id="KW-1185">Reference proteome</keyword>
<sequence>MKTHLLCKRFYTNKDLLRDRFGRLFHLPVRLAGVGNPTAVTAIDYRNARRDEVIECGVRFRTAPATPLKLPTLLPRLHGLLVEDCPDVLIASGDSHIGFLGLRLARRLRMHFVFDVYDYYPAFAGNRIPGMKAMFRYAVRNADLVLCASSVLRDRLAEVNPRCVLIENGFDPVLFSSGEARQAREALGLALDEQIVGYFGSLTPSRGPLLIEACRRLREGYPRLRLLLAGPVLDLAFSEPWITYLGVQPQEAIPNMIRACDVVTLPYTDDPFNAMAGACKIAEYLACGRPVVATRVSGHVEIFQDAPDGLCLPNVDDMIRALRAQLDAPKVLPFPRNMTWDAIAAKLHAELVQLGVATQ</sequence>
<dbReference type="Pfam" id="PF13692">
    <property type="entry name" value="Glyco_trans_1_4"/>
    <property type="match status" value="1"/>
</dbReference>
<dbReference type="PANTHER" id="PTHR45947">
    <property type="entry name" value="SULFOQUINOVOSYL TRANSFERASE SQD2"/>
    <property type="match status" value="1"/>
</dbReference>
<feature type="domain" description="Glycosyltransferase subfamily 4-like N-terminal" evidence="1">
    <location>
        <begin position="43"/>
        <end position="168"/>
    </location>
</feature>
<dbReference type="RefSeq" id="WP_110527842.1">
    <property type="nucleotide sequence ID" value="NZ_QKOE01000017.1"/>
</dbReference>
<dbReference type="GO" id="GO:0016757">
    <property type="term" value="F:glycosyltransferase activity"/>
    <property type="evidence" value="ECO:0007669"/>
    <property type="project" value="UniProtKB-ARBA"/>
</dbReference>
<reference evidence="2 3" key="1">
    <citation type="submission" date="2018-06" db="EMBL/GenBank/DDBJ databases">
        <title>Azoarcus communis strain SWub3 genome.</title>
        <authorList>
            <person name="Zorraquino Salvo V."/>
            <person name="Toubiana D."/>
            <person name="Blumwald E."/>
        </authorList>
    </citation>
    <scope>NUCLEOTIDE SEQUENCE [LARGE SCALE GENOMIC DNA]</scope>
    <source>
        <strain evidence="2 3">SWub3</strain>
    </source>
</reference>
<dbReference type="CDD" id="cd03801">
    <property type="entry name" value="GT4_PimA-like"/>
    <property type="match status" value="1"/>
</dbReference>
<dbReference type="Pfam" id="PF13579">
    <property type="entry name" value="Glyco_trans_4_4"/>
    <property type="match status" value="1"/>
</dbReference>
<dbReference type="Gene3D" id="3.40.50.2000">
    <property type="entry name" value="Glycogen Phosphorylase B"/>
    <property type="match status" value="2"/>
</dbReference>
<dbReference type="OrthoDB" id="258796at2"/>
<protein>
    <recommendedName>
        <fullName evidence="1">Glycosyltransferase subfamily 4-like N-terminal domain-containing protein</fullName>
    </recommendedName>
</protein>
<evidence type="ECO:0000313" key="3">
    <source>
        <dbReference type="Proteomes" id="UP000248259"/>
    </source>
</evidence>
<proteinExistence type="predicted"/>
<dbReference type="EMBL" id="QKOE01000017">
    <property type="protein sequence ID" value="PZA15088.1"/>
    <property type="molecule type" value="Genomic_DNA"/>
</dbReference>
<dbReference type="PANTHER" id="PTHR45947:SF3">
    <property type="entry name" value="SULFOQUINOVOSYL TRANSFERASE SQD2"/>
    <property type="match status" value="1"/>
</dbReference>
<name>A0A323V4J5_9RHOO</name>
<dbReference type="SUPFAM" id="SSF53756">
    <property type="entry name" value="UDP-Glycosyltransferase/glycogen phosphorylase"/>
    <property type="match status" value="1"/>
</dbReference>
<organism evidence="2 3">
    <name type="scientific">Parazoarcus communis SWub3 = DSM 12120</name>
    <dbReference type="NCBI Taxonomy" id="1121029"/>
    <lineage>
        <taxon>Bacteria</taxon>
        <taxon>Pseudomonadati</taxon>
        <taxon>Pseudomonadota</taxon>
        <taxon>Betaproteobacteria</taxon>
        <taxon>Rhodocyclales</taxon>
        <taxon>Zoogloeaceae</taxon>
        <taxon>Parazoarcus</taxon>
    </lineage>
</organism>
<evidence type="ECO:0000259" key="1">
    <source>
        <dbReference type="Pfam" id="PF13579"/>
    </source>
</evidence>
<dbReference type="Proteomes" id="UP000248259">
    <property type="component" value="Unassembled WGS sequence"/>
</dbReference>
<dbReference type="InterPro" id="IPR028098">
    <property type="entry name" value="Glyco_trans_4-like_N"/>
</dbReference>
<gene>
    <name evidence="2" type="ORF">DNK49_18140</name>
</gene>
<accession>A0A323V4J5</accession>
<comment type="caution">
    <text evidence="2">The sequence shown here is derived from an EMBL/GenBank/DDBJ whole genome shotgun (WGS) entry which is preliminary data.</text>
</comment>
<evidence type="ECO:0000313" key="2">
    <source>
        <dbReference type="EMBL" id="PZA15088.1"/>
    </source>
</evidence>
<dbReference type="AlphaFoldDB" id="A0A323V4J5"/>
<dbReference type="InterPro" id="IPR050194">
    <property type="entry name" value="Glycosyltransferase_grp1"/>
</dbReference>